<dbReference type="PROSITE" id="PS50262">
    <property type="entry name" value="G_PROTEIN_RECEP_F1_2"/>
    <property type="match status" value="1"/>
</dbReference>
<feature type="domain" description="G-protein coupled receptors family 1 profile" evidence="11">
    <location>
        <begin position="66"/>
        <end position="386"/>
    </location>
</feature>
<evidence type="ECO:0000256" key="5">
    <source>
        <dbReference type="ARBA" id="ARBA00023040"/>
    </source>
</evidence>
<evidence type="ECO:0000313" key="12">
    <source>
        <dbReference type="EMBL" id="KAI1708918.1"/>
    </source>
</evidence>
<keyword evidence="5" id="KW-0297">G-protein coupled receptor</keyword>
<dbReference type="InterPro" id="IPR000276">
    <property type="entry name" value="GPCR_Rhodpsn"/>
</dbReference>
<dbReference type="SMART" id="SM01381">
    <property type="entry name" value="7TM_GPCR_Srsx"/>
    <property type="match status" value="1"/>
</dbReference>
<dbReference type="PANTHER" id="PTHR24249:SF424">
    <property type="entry name" value="G-PROTEIN COUPLED RECEPTORS FAMILY 1 PROFILE DOMAIN-CONTAINING PROTEIN"/>
    <property type="match status" value="1"/>
</dbReference>
<name>A0AAD4MX63_9BILA</name>
<keyword evidence="8" id="KW-0807">Transducer</keyword>
<keyword evidence="2" id="KW-1003">Cell membrane</keyword>
<dbReference type="EMBL" id="JAKKPZ010000033">
    <property type="protein sequence ID" value="KAI1708918.1"/>
    <property type="molecule type" value="Genomic_DNA"/>
</dbReference>
<evidence type="ECO:0000256" key="10">
    <source>
        <dbReference type="SAM" id="Phobius"/>
    </source>
</evidence>
<dbReference type="AlphaFoldDB" id="A0AAD4MX63"/>
<dbReference type="Gene3D" id="1.20.1070.10">
    <property type="entry name" value="Rhodopsin 7-helix transmembrane proteins"/>
    <property type="match status" value="1"/>
</dbReference>
<dbReference type="PRINTS" id="PR00237">
    <property type="entry name" value="GPCRRHODOPSN"/>
</dbReference>
<gene>
    <name evidence="12" type="ORF">DdX_11683</name>
</gene>
<dbReference type="GO" id="GO:0004930">
    <property type="term" value="F:G protein-coupled receptor activity"/>
    <property type="evidence" value="ECO:0007669"/>
    <property type="project" value="UniProtKB-KW"/>
</dbReference>
<feature type="transmembrane region" description="Helical" evidence="10">
    <location>
        <begin position="368"/>
        <end position="389"/>
    </location>
</feature>
<proteinExistence type="predicted"/>
<feature type="compositionally biased region" description="Polar residues" evidence="9">
    <location>
        <begin position="444"/>
        <end position="453"/>
    </location>
</feature>
<evidence type="ECO:0000256" key="1">
    <source>
        <dbReference type="ARBA" id="ARBA00004651"/>
    </source>
</evidence>
<keyword evidence="6 10" id="KW-0472">Membrane</keyword>
<comment type="subcellular location">
    <subcellularLocation>
        <location evidence="1">Cell membrane</location>
        <topology evidence="1">Multi-pass membrane protein</topology>
    </subcellularLocation>
</comment>
<evidence type="ECO:0000313" key="13">
    <source>
        <dbReference type="Proteomes" id="UP001201812"/>
    </source>
</evidence>
<evidence type="ECO:0000256" key="6">
    <source>
        <dbReference type="ARBA" id="ARBA00023136"/>
    </source>
</evidence>
<evidence type="ECO:0000256" key="3">
    <source>
        <dbReference type="ARBA" id="ARBA00022692"/>
    </source>
</evidence>
<evidence type="ECO:0000259" key="11">
    <source>
        <dbReference type="PROSITE" id="PS50262"/>
    </source>
</evidence>
<evidence type="ECO:0000256" key="7">
    <source>
        <dbReference type="ARBA" id="ARBA00023170"/>
    </source>
</evidence>
<feature type="transmembrane region" description="Helical" evidence="10">
    <location>
        <begin position="50"/>
        <end position="75"/>
    </location>
</feature>
<dbReference type="InterPro" id="IPR050569">
    <property type="entry name" value="TAAR"/>
</dbReference>
<dbReference type="Proteomes" id="UP001201812">
    <property type="component" value="Unassembled WGS sequence"/>
</dbReference>
<feature type="transmembrane region" description="Helical" evidence="10">
    <location>
        <begin position="246"/>
        <end position="266"/>
    </location>
</feature>
<evidence type="ECO:0000256" key="8">
    <source>
        <dbReference type="ARBA" id="ARBA00023224"/>
    </source>
</evidence>
<dbReference type="PANTHER" id="PTHR24249">
    <property type="entry name" value="HISTAMINE RECEPTOR-RELATED G-PROTEIN COUPLED RECEPTOR"/>
    <property type="match status" value="1"/>
</dbReference>
<feature type="transmembrane region" description="Helical" evidence="10">
    <location>
        <begin position="87"/>
        <end position="110"/>
    </location>
</feature>
<protein>
    <submittedName>
        <fullName evidence="12">7 transmembrane receptor (Rhodopsin family) domain-containing protein</fullName>
    </submittedName>
</protein>
<keyword evidence="3 10" id="KW-0812">Transmembrane</keyword>
<dbReference type="SUPFAM" id="SSF81321">
    <property type="entry name" value="Family A G protein-coupled receptor-like"/>
    <property type="match status" value="1"/>
</dbReference>
<sequence length="466" mass="52524">MNEGWNETKTSFTRVHVARHSGTSGDLASQFGSSSTVDADSASPLRVDDVIVFVALESLGTLAITGNLCLIIVLLRNRYLQRASFILMLSLAIADVLHGIVTTSFFYPPIVLKSIPIPPLAVRAFNIVDWTAWSITLTHMSAICLDRLIAIMLYGRYNMIVTVKRVSIASYALLSLIFAFQQIRTFTITCWTIFALLNTAYILLEFCCLITPLKSNQFYTFGYGEFEPTHEIRTKLNAFTLTYSPIELATIAVLSISNPITLVQLYRRHKRKLALRHQVPPVEDYGSGSALKARSQWQRASTMLLEMSMRMGSKALTGDVRELATRRSNRQQQRILLQISVVAAIFYLYMTTYYLLYHVFLIENKWVVLFNSFFYSTTHMINPVIYFSLNKEMRLQLIAALNVFLNFICCIGSKPEYGSIRKPSGEQKSESNGGRISHDAVSNDPGSVSNNTSARMKDIRARCISC</sequence>
<organism evidence="12 13">
    <name type="scientific">Ditylenchus destructor</name>
    <dbReference type="NCBI Taxonomy" id="166010"/>
    <lineage>
        <taxon>Eukaryota</taxon>
        <taxon>Metazoa</taxon>
        <taxon>Ecdysozoa</taxon>
        <taxon>Nematoda</taxon>
        <taxon>Chromadorea</taxon>
        <taxon>Rhabditida</taxon>
        <taxon>Tylenchina</taxon>
        <taxon>Tylenchomorpha</taxon>
        <taxon>Sphaerularioidea</taxon>
        <taxon>Anguinidae</taxon>
        <taxon>Anguininae</taxon>
        <taxon>Ditylenchus</taxon>
    </lineage>
</organism>
<dbReference type="InterPro" id="IPR017452">
    <property type="entry name" value="GPCR_Rhodpsn_7TM"/>
</dbReference>
<keyword evidence="7 12" id="KW-0675">Receptor</keyword>
<dbReference type="GO" id="GO:0005886">
    <property type="term" value="C:plasma membrane"/>
    <property type="evidence" value="ECO:0007669"/>
    <property type="project" value="UniProtKB-SubCell"/>
</dbReference>
<keyword evidence="13" id="KW-1185">Reference proteome</keyword>
<dbReference type="Pfam" id="PF00001">
    <property type="entry name" value="7tm_1"/>
    <property type="match status" value="1"/>
</dbReference>
<dbReference type="CDD" id="cd00637">
    <property type="entry name" value="7tm_classA_rhodopsin-like"/>
    <property type="match status" value="1"/>
</dbReference>
<evidence type="ECO:0000256" key="9">
    <source>
        <dbReference type="SAM" id="MobiDB-lite"/>
    </source>
</evidence>
<feature type="transmembrane region" description="Helical" evidence="10">
    <location>
        <begin position="335"/>
        <end position="356"/>
    </location>
</feature>
<evidence type="ECO:0000256" key="2">
    <source>
        <dbReference type="ARBA" id="ARBA00022475"/>
    </source>
</evidence>
<accession>A0AAD4MX63</accession>
<feature type="region of interest" description="Disordered" evidence="9">
    <location>
        <begin position="420"/>
        <end position="453"/>
    </location>
</feature>
<reference evidence="12" key="1">
    <citation type="submission" date="2022-01" db="EMBL/GenBank/DDBJ databases">
        <title>Genome Sequence Resource for Two Populations of Ditylenchus destructor, the Migratory Endoparasitic Phytonematode.</title>
        <authorList>
            <person name="Zhang H."/>
            <person name="Lin R."/>
            <person name="Xie B."/>
        </authorList>
    </citation>
    <scope>NUCLEOTIDE SEQUENCE</scope>
    <source>
        <strain evidence="12">BazhouSP</strain>
    </source>
</reference>
<comment type="caution">
    <text evidence="12">The sequence shown here is derived from an EMBL/GenBank/DDBJ whole genome shotgun (WGS) entry which is preliminary data.</text>
</comment>
<feature type="transmembrane region" description="Helical" evidence="10">
    <location>
        <begin position="130"/>
        <end position="150"/>
    </location>
</feature>
<keyword evidence="4 10" id="KW-1133">Transmembrane helix</keyword>
<evidence type="ECO:0000256" key="4">
    <source>
        <dbReference type="ARBA" id="ARBA00022989"/>
    </source>
</evidence>